<evidence type="ECO:0000313" key="1">
    <source>
        <dbReference type="EMBL" id="MBB5351355.1"/>
    </source>
</evidence>
<proteinExistence type="predicted"/>
<comment type="caution">
    <text evidence="1">The sequence shown here is derived from an EMBL/GenBank/DDBJ whole genome shotgun (WGS) entry which is preliminary data.</text>
</comment>
<dbReference type="RefSeq" id="WP_184017452.1">
    <property type="nucleotide sequence ID" value="NZ_JACHFD010000006.1"/>
</dbReference>
<evidence type="ECO:0000313" key="2">
    <source>
        <dbReference type="Proteomes" id="UP000557717"/>
    </source>
</evidence>
<reference evidence="1 2" key="1">
    <citation type="submission" date="2020-08" db="EMBL/GenBank/DDBJ databases">
        <title>Genomic Encyclopedia of Type Strains, Phase IV (KMG-IV): sequencing the most valuable type-strain genomes for metagenomic binning, comparative biology and taxonomic classification.</title>
        <authorList>
            <person name="Goeker M."/>
        </authorList>
    </citation>
    <scope>NUCLEOTIDE SEQUENCE [LARGE SCALE GENOMIC DNA]</scope>
    <source>
        <strain evidence="1 2">YC6886</strain>
    </source>
</reference>
<dbReference type="AlphaFoldDB" id="A0A840V033"/>
<name>A0A840V033_9BACT</name>
<sequence>MIHIEVNFEGIHELDAELKRLIGAMTGSEATELNQVAAQSAVLAARDYHLAFAQDRKWDNPSLGTHGPGRESTGFGEDIAVAWHVASSDATGAIIANGAPLYRHKVKGGPITPKRVKFLTIPIVPEAHGRRAIDYSRDFSSRLFMIPGKMALFERVENEGDFSVLTPTRIRKRNGRNAGLAARSTVRAVYLLSRGITQDPWLGALPPEEDLIEAFRRGWLEELATIVDMP</sequence>
<organism evidence="1 2">
    <name type="scientific">Haloferula luteola</name>
    <dbReference type="NCBI Taxonomy" id="595692"/>
    <lineage>
        <taxon>Bacteria</taxon>
        <taxon>Pseudomonadati</taxon>
        <taxon>Verrucomicrobiota</taxon>
        <taxon>Verrucomicrobiia</taxon>
        <taxon>Verrucomicrobiales</taxon>
        <taxon>Verrucomicrobiaceae</taxon>
        <taxon>Haloferula</taxon>
    </lineage>
</organism>
<accession>A0A840V033</accession>
<gene>
    <name evidence="1" type="ORF">HNR46_001591</name>
</gene>
<dbReference type="EMBL" id="JACHFD010000006">
    <property type="protein sequence ID" value="MBB5351355.1"/>
    <property type="molecule type" value="Genomic_DNA"/>
</dbReference>
<keyword evidence="2" id="KW-1185">Reference proteome</keyword>
<dbReference type="Proteomes" id="UP000557717">
    <property type="component" value="Unassembled WGS sequence"/>
</dbReference>
<protein>
    <submittedName>
        <fullName evidence="1">Uncharacterized protein</fullName>
    </submittedName>
</protein>